<dbReference type="EMBL" id="CP110232">
    <property type="protein sequence ID" value="WEG72464.1"/>
    <property type="molecule type" value="Genomic_DNA"/>
</dbReference>
<protein>
    <submittedName>
        <fullName evidence="2">VOC family protein</fullName>
    </submittedName>
</protein>
<evidence type="ECO:0000313" key="3">
    <source>
        <dbReference type="Proteomes" id="UP001179647"/>
    </source>
</evidence>
<dbReference type="Proteomes" id="UP001179647">
    <property type="component" value="Chromosome"/>
</dbReference>
<dbReference type="InterPro" id="IPR037523">
    <property type="entry name" value="VOC_core"/>
</dbReference>
<dbReference type="PANTHER" id="PTHR43279:SF1">
    <property type="entry name" value="CATECHOL-2,3-DIOXYGENASE"/>
    <property type="match status" value="1"/>
</dbReference>
<reference evidence="2" key="1">
    <citation type="submission" date="2022-10" db="EMBL/GenBank/DDBJ databases">
        <title>Vagococcus sp. isolated from poultry meat.</title>
        <authorList>
            <person name="Johansson P."/>
            <person name="Bjorkroth J."/>
        </authorList>
    </citation>
    <scope>NUCLEOTIDE SEQUENCE</scope>
    <source>
        <strain evidence="2">STAA11</strain>
    </source>
</reference>
<name>A0AAF0I5Y2_9ENTE</name>
<accession>A0AAF0I5Y2</accession>
<keyword evidence="3" id="KW-1185">Reference proteome</keyword>
<organism evidence="2 3">
    <name type="scientific">Vagococcus intermedius</name>
    <dbReference type="NCBI Taxonomy" id="2991418"/>
    <lineage>
        <taxon>Bacteria</taxon>
        <taxon>Bacillati</taxon>
        <taxon>Bacillota</taxon>
        <taxon>Bacilli</taxon>
        <taxon>Lactobacillales</taxon>
        <taxon>Enterococcaceae</taxon>
        <taxon>Vagococcus</taxon>
    </lineage>
</organism>
<dbReference type="AlphaFoldDB" id="A0AAF0I5Y2"/>
<dbReference type="SUPFAM" id="SSF54593">
    <property type="entry name" value="Glyoxalase/Bleomycin resistance protein/Dihydroxybiphenyl dioxygenase"/>
    <property type="match status" value="2"/>
</dbReference>
<dbReference type="InterPro" id="IPR029068">
    <property type="entry name" value="Glyas_Bleomycin-R_OHBP_Dase"/>
</dbReference>
<dbReference type="Pfam" id="PF00903">
    <property type="entry name" value="Glyoxalase"/>
    <property type="match status" value="1"/>
</dbReference>
<dbReference type="PROSITE" id="PS51819">
    <property type="entry name" value="VOC"/>
    <property type="match status" value="1"/>
</dbReference>
<evidence type="ECO:0000259" key="1">
    <source>
        <dbReference type="PROSITE" id="PS51819"/>
    </source>
</evidence>
<feature type="domain" description="VOC" evidence="1">
    <location>
        <begin position="7"/>
        <end position="122"/>
    </location>
</feature>
<sequence length="281" mass="32011">MNLNNLKIKEVTLNVTSIERMITFYTEKIGLHIGKQTMNTVELLLPGEKEPALILKETKKKNRHVPGLYHIAYLLPTRPALATITKHLLDLDYPLIGASDHGYSEAIYLNDPEENGIELYWDKPESLWNKQPGGKIIGTTNYLDIQSLLEESQDTITPLQVGTIMGHIHLSVSDLKSESDFFTKVLGFTVTSSLNQSADFYGIDGYHHQFAANNWHSNYPRTEEEEQNQNVGLNQITVLVSKTMFNQTKANLENKNVKYKFYNNTLQFSDPNNIVFNYVTN</sequence>
<dbReference type="KEGG" id="vie:OL234_05615"/>
<evidence type="ECO:0000313" key="2">
    <source>
        <dbReference type="EMBL" id="WEG72464.1"/>
    </source>
</evidence>
<gene>
    <name evidence="2" type="ORF">OL234_05615</name>
</gene>
<dbReference type="PANTHER" id="PTHR43279">
    <property type="entry name" value="CATECHOL-2,3-DIOXYGENASE"/>
    <property type="match status" value="1"/>
</dbReference>
<dbReference type="RefSeq" id="WP_275468267.1">
    <property type="nucleotide sequence ID" value="NZ_CP110232.1"/>
</dbReference>
<proteinExistence type="predicted"/>
<dbReference type="InterPro" id="IPR004360">
    <property type="entry name" value="Glyas_Fos-R_dOase_dom"/>
</dbReference>
<dbReference type="Gene3D" id="3.10.180.10">
    <property type="entry name" value="2,3-Dihydroxybiphenyl 1,2-Dioxygenase, domain 1"/>
    <property type="match status" value="2"/>
</dbReference>